<comment type="caution">
    <text evidence="1">The sequence shown here is derived from an EMBL/GenBank/DDBJ whole genome shotgun (WGS) entry which is preliminary data.</text>
</comment>
<organism evidence="1 2">
    <name type="scientific">Mycobacterium aquaticum</name>
    <dbReference type="NCBI Taxonomy" id="1927124"/>
    <lineage>
        <taxon>Bacteria</taxon>
        <taxon>Bacillati</taxon>
        <taxon>Actinomycetota</taxon>
        <taxon>Actinomycetes</taxon>
        <taxon>Mycobacteriales</taxon>
        <taxon>Mycobacteriaceae</taxon>
        <taxon>Mycobacterium</taxon>
    </lineage>
</organism>
<name>A0A1X0A671_9MYCO</name>
<dbReference type="AlphaFoldDB" id="A0A1X0A671"/>
<dbReference type="Proteomes" id="UP000192448">
    <property type="component" value="Unassembled WGS sequence"/>
</dbReference>
<dbReference type="RefSeq" id="WP_083169784.1">
    <property type="nucleotide sequence ID" value="NZ_MVHF01000054.1"/>
</dbReference>
<reference evidence="1 2" key="1">
    <citation type="submission" date="2017-02" db="EMBL/GenBank/DDBJ databases">
        <title>The new phylogeny of genus Mycobacterium.</title>
        <authorList>
            <person name="Tortoli E."/>
            <person name="Trovato A."/>
            <person name="Cirillo D.M."/>
        </authorList>
    </citation>
    <scope>NUCLEOTIDE SEQUENCE [LARGE SCALE GENOMIC DNA]</scope>
    <source>
        <strain evidence="1 2">RW6</strain>
    </source>
</reference>
<protein>
    <submittedName>
        <fullName evidence="1">Uncharacterized protein</fullName>
    </submittedName>
</protein>
<dbReference type="OrthoDB" id="4753685at2"/>
<dbReference type="STRING" id="1927124.BST13_33230"/>
<proteinExistence type="predicted"/>
<keyword evidence="2" id="KW-1185">Reference proteome</keyword>
<evidence type="ECO:0000313" key="1">
    <source>
        <dbReference type="EMBL" id="ORA25186.1"/>
    </source>
</evidence>
<dbReference type="EMBL" id="MVHF01000054">
    <property type="protein sequence ID" value="ORA25186.1"/>
    <property type="molecule type" value="Genomic_DNA"/>
</dbReference>
<gene>
    <name evidence="1" type="ORF">BST13_33230</name>
</gene>
<sequence length="333" mass="37408">MTELHRCVVPAGRCLGTELDNRGTKHAAIVTADGQLCEKCIRHVSKIFKRLEDDWDALEVLMGEKQSQQGVRVSYTSSPGVPLNTDAEAKQVLMLELVDLAADIVAAAIDKDYTPPVKRSLRLQTGVDLVHPNLSVLLEAPADWVLRWDRSGEVHGEEPTEYVKLGPGKYQGLDRDGNELDGTGGRHVLMSGVDIALELWGLHDLIRGMYGARKRDQRREYPMPCHGCGRRALHREYGTDLIHCSKCPPNSQWGRGFTEDDYHRLAGFTKFHLKVQEEADMELLKWLLAEANWEKQVTAWLAAEKEWHLERAARVAGFTTTVELVTALDRHSA</sequence>
<accession>A0A1X0A671</accession>
<evidence type="ECO:0000313" key="2">
    <source>
        <dbReference type="Proteomes" id="UP000192448"/>
    </source>
</evidence>